<dbReference type="RefSeq" id="WP_087374596.1">
    <property type="nucleotide sequence ID" value="NZ_NFKK01000024.1"/>
</dbReference>
<proteinExistence type="predicted"/>
<reference evidence="3" key="1">
    <citation type="submission" date="2017-04" db="EMBL/GenBank/DDBJ databases">
        <title>Function of individual gut microbiota members based on whole genome sequencing of pure cultures obtained from chicken caecum.</title>
        <authorList>
            <person name="Medvecky M."/>
            <person name="Cejkova D."/>
            <person name="Polansky O."/>
            <person name="Karasova D."/>
            <person name="Kubasova T."/>
            <person name="Cizek A."/>
            <person name="Rychlik I."/>
        </authorList>
    </citation>
    <scope>NUCLEOTIDE SEQUENCE [LARGE SCALE GENOMIC DNA]</scope>
    <source>
        <strain evidence="3">An180</strain>
    </source>
</reference>
<dbReference type="AlphaFoldDB" id="A0A1Y4L2V4"/>
<gene>
    <name evidence="2" type="ORF">B5F17_13405</name>
</gene>
<feature type="compositionally biased region" description="Basic residues" evidence="1">
    <location>
        <begin position="106"/>
        <end position="115"/>
    </location>
</feature>
<evidence type="ECO:0000313" key="3">
    <source>
        <dbReference type="Proteomes" id="UP000195897"/>
    </source>
</evidence>
<accession>A0A1Y4L2V4</accession>
<dbReference type="EMBL" id="NFKK01000024">
    <property type="protein sequence ID" value="OUP51123.1"/>
    <property type="molecule type" value="Genomic_DNA"/>
</dbReference>
<evidence type="ECO:0000256" key="1">
    <source>
        <dbReference type="SAM" id="MobiDB-lite"/>
    </source>
</evidence>
<name>A0A1Y4L2V4_9FIRM</name>
<dbReference type="Proteomes" id="UP000195897">
    <property type="component" value="Unassembled WGS sequence"/>
</dbReference>
<feature type="region of interest" description="Disordered" evidence="1">
    <location>
        <begin position="64"/>
        <end position="115"/>
    </location>
</feature>
<sequence length="115" mass="12657">MSFVISHRNVIVPIGGTAYPISRGFVGEVPDQVAQTAYFQALVKDGKISIPASKKDCAIAVAMEQEPERVEPAVSVDTQPEQSEQPDEEQSEDREATETEPEPKKNTGRKKKTEE</sequence>
<organism evidence="2 3">
    <name type="scientific">Butyricicoccus pullicaecorum</name>
    <dbReference type="NCBI Taxonomy" id="501571"/>
    <lineage>
        <taxon>Bacteria</taxon>
        <taxon>Bacillati</taxon>
        <taxon>Bacillota</taxon>
        <taxon>Clostridia</taxon>
        <taxon>Eubacteriales</taxon>
        <taxon>Butyricicoccaceae</taxon>
        <taxon>Butyricicoccus</taxon>
    </lineage>
</organism>
<evidence type="ECO:0000313" key="2">
    <source>
        <dbReference type="EMBL" id="OUP51123.1"/>
    </source>
</evidence>
<comment type="caution">
    <text evidence="2">The sequence shown here is derived from an EMBL/GenBank/DDBJ whole genome shotgun (WGS) entry which is preliminary data.</text>
</comment>
<protein>
    <submittedName>
        <fullName evidence="2">Uncharacterized protein</fullName>
    </submittedName>
</protein>
<feature type="compositionally biased region" description="Basic and acidic residues" evidence="1">
    <location>
        <begin position="93"/>
        <end position="105"/>
    </location>
</feature>